<evidence type="ECO:0000256" key="1">
    <source>
        <dbReference type="ARBA" id="ARBA00022723"/>
    </source>
</evidence>
<evidence type="ECO:0000256" key="3">
    <source>
        <dbReference type="SAM" id="MobiDB-lite"/>
    </source>
</evidence>
<reference evidence="4 5" key="1">
    <citation type="submission" date="2024-02" db="EMBL/GenBank/DDBJ databases">
        <title>A nitrogen-fixing paenibacillus bacterium.</title>
        <authorList>
            <person name="Zhang W.L."/>
            <person name="Chen S.F."/>
        </authorList>
    </citation>
    <scope>NUCLEOTIDE SEQUENCE [LARGE SCALE GENOMIC DNA]</scope>
    <source>
        <strain evidence="4 5">M1</strain>
    </source>
</reference>
<comment type="caution">
    <text evidence="4">The sequence shown here is derived from an EMBL/GenBank/DDBJ whole genome shotgun (WGS) entry which is preliminary data.</text>
</comment>
<gene>
    <name evidence="4" type="ORF">V3851_18360</name>
</gene>
<dbReference type="SUPFAM" id="SSF53800">
    <property type="entry name" value="Chelatase"/>
    <property type="match status" value="1"/>
</dbReference>
<keyword evidence="5" id="KW-1185">Reference proteome</keyword>
<dbReference type="PANTHER" id="PTHR33542:SF3">
    <property type="entry name" value="SIROHYDROCHLORIN FERROCHELATASE, CHLOROPLASTIC"/>
    <property type="match status" value="1"/>
</dbReference>
<dbReference type="PANTHER" id="PTHR33542">
    <property type="entry name" value="SIROHYDROCHLORIN FERROCHELATASE, CHLOROPLASTIC"/>
    <property type="match status" value="1"/>
</dbReference>
<dbReference type="Proteomes" id="UP001306950">
    <property type="component" value="Unassembled WGS sequence"/>
</dbReference>
<evidence type="ECO:0000313" key="4">
    <source>
        <dbReference type="EMBL" id="MEF2967796.1"/>
    </source>
</evidence>
<evidence type="ECO:0000256" key="2">
    <source>
        <dbReference type="ARBA" id="ARBA00023239"/>
    </source>
</evidence>
<dbReference type="RefSeq" id="WP_331848012.1">
    <property type="nucleotide sequence ID" value="NZ_JAZHPZ010000010.1"/>
</dbReference>
<feature type="region of interest" description="Disordered" evidence="3">
    <location>
        <begin position="1"/>
        <end position="29"/>
    </location>
</feature>
<name>A0ABU7VVQ6_9BACL</name>
<dbReference type="InterPro" id="IPR050963">
    <property type="entry name" value="Sirohydro_Cobaltochel/CbiX"/>
</dbReference>
<evidence type="ECO:0000313" key="5">
    <source>
        <dbReference type="Proteomes" id="UP001306950"/>
    </source>
</evidence>
<dbReference type="EMBL" id="JAZHPZ010000010">
    <property type="protein sequence ID" value="MEF2967796.1"/>
    <property type="molecule type" value="Genomic_DNA"/>
</dbReference>
<keyword evidence="1" id="KW-0479">Metal-binding</keyword>
<proteinExistence type="predicted"/>
<accession>A0ABU7VVQ6</accession>
<sequence length="284" mass="30868">MNSSLSGPRGQGKSRTRGKLAFQGGKPSKPGVLVISHGSPDPHWVTLVDEAVAAAAAGLPADLPLAASFLETVEGRLIQDGIDRLESQGVTDLIVIPLFVSSGSTHIDEIEYALGVKNTLEKETDMERLRISARVFFGDPIDDDPLVAEMIWDKVKDLSREPEREVLLLVGHGSIHDGFLQRWERGISSLAARTGALSGLARADYALLNPDSVRRKVSYWAGEQGYDVIIAPLFLSAGYFTKTVIPSRLAGLPFRYSGEALLPHPLLARWMSGQILNIMETLSE</sequence>
<dbReference type="Pfam" id="PF01903">
    <property type="entry name" value="CbiX"/>
    <property type="match status" value="2"/>
</dbReference>
<protein>
    <submittedName>
        <fullName evidence="4">CbiX/SirB N-terminal domain-containing protein</fullName>
    </submittedName>
</protein>
<keyword evidence="2" id="KW-0456">Lyase</keyword>
<organism evidence="4 5">
    <name type="scientific">Paenibacillus haidiansis</name>
    <dbReference type="NCBI Taxonomy" id="1574488"/>
    <lineage>
        <taxon>Bacteria</taxon>
        <taxon>Bacillati</taxon>
        <taxon>Bacillota</taxon>
        <taxon>Bacilli</taxon>
        <taxon>Bacillales</taxon>
        <taxon>Paenibacillaceae</taxon>
        <taxon>Paenibacillus</taxon>
    </lineage>
</organism>
<dbReference type="InterPro" id="IPR002762">
    <property type="entry name" value="CbiX-like"/>
</dbReference>
<dbReference type="Gene3D" id="3.40.50.1400">
    <property type="match status" value="2"/>
</dbReference>